<dbReference type="RefSeq" id="WP_160912364.1">
    <property type="nucleotide sequence ID" value="NZ_WMFA01000002.1"/>
</dbReference>
<organism evidence="2 3">
    <name type="scientific">Halobacillus litoralis</name>
    <dbReference type="NCBI Taxonomy" id="45668"/>
    <lineage>
        <taxon>Bacteria</taxon>
        <taxon>Bacillati</taxon>
        <taxon>Bacillota</taxon>
        <taxon>Bacilli</taxon>
        <taxon>Bacillales</taxon>
        <taxon>Bacillaceae</taxon>
        <taxon>Halobacillus</taxon>
    </lineage>
</organism>
<dbReference type="Proteomes" id="UP000450457">
    <property type="component" value="Unassembled WGS sequence"/>
</dbReference>
<protein>
    <submittedName>
        <fullName evidence="2">Uncharacterized protein</fullName>
    </submittedName>
</protein>
<feature type="transmembrane region" description="Helical" evidence="1">
    <location>
        <begin position="33"/>
        <end position="51"/>
    </location>
</feature>
<reference evidence="2 3" key="1">
    <citation type="submission" date="2019-11" db="EMBL/GenBank/DDBJ databases">
        <title>Genome sequences of 17 halophilic strains isolated from different environments.</title>
        <authorList>
            <person name="Furrow R.E."/>
        </authorList>
    </citation>
    <scope>NUCLEOTIDE SEQUENCE [LARGE SCALE GENOMIC DNA]</scope>
    <source>
        <strain evidence="2 3">SL-4</strain>
    </source>
</reference>
<feature type="transmembrane region" description="Helical" evidence="1">
    <location>
        <begin position="7"/>
        <end position="27"/>
    </location>
</feature>
<sequence length="60" mass="6772">MWRRVQWGLITAFGYIVVSTILGFIVFGEPNLSLILGLATGGFISGITYLYPPPKKWRKK</sequence>
<gene>
    <name evidence="2" type="ORF">GLW00_06470</name>
</gene>
<dbReference type="GeneID" id="78006626"/>
<dbReference type="OrthoDB" id="2972580at2"/>
<keyword evidence="1" id="KW-0472">Membrane</keyword>
<accession>A0A845F8F4</accession>
<keyword evidence="1" id="KW-1133">Transmembrane helix</keyword>
<keyword evidence="1" id="KW-0812">Transmembrane</keyword>
<dbReference type="EMBL" id="WMFA01000002">
    <property type="protein sequence ID" value="MYL70483.1"/>
    <property type="molecule type" value="Genomic_DNA"/>
</dbReference>
<evidence type="ECO:0000313" key="2">
    <source>
        <dbReference type="EMBL" id="MYL70483.1"/>
    </source>
</evidence>
<dbReference type="AlphaFoldDB" id="A0A845F8F4"/>
<evidence type="ECO:0000256" key="1">
    <source>
        <dbReference type="SAM" id="Phobius"/>
    </source>
</evidence>
<proteinExistence type="predicted"/>
<evidence type="ECO:0000313" key="3">
    <source>
        <dbReference type="Proteomes" id="UP000450457"/>
    </source>
</evidence>
<comment type="caution">
    <text evidence="2">The sequence shown here is derived from an EMBL/GenBank/DDBJ whole genome shotgun (WGS) entry which is preliminary data.</text>
</comment>
<name>A0A845F8F4_9BACI</name>